<evidence type="ECO:0000256" key="2">
    <source>
        <dbReference type="ARBA" id="ARBA00023002"/>
    </source>
</evidence>
<evidence type="ECO:0000256" key="7">
    <source>
        <dbReference type="RuleBase" id="RU003345"/>
    </source>
</evidence>
<dbReference type="FunFam" id="3.40.309.10:FF:000003">
    <property type="entry name" value="Aldehyde dehydrogenase"/>
    <property type="match status" value="1"/>
</dbReference>
<dbReference type="Pfam" id="PF00171">
    <property type="entry name" value="Aldedh"/>
    <property type="match status" value="1"/>
</dbReference>
<evidence type="ECO:0000256" key="5">
    <source>
        <dbReference type="PIRSR" id="PIRSR036492-1"/>
    </source>
</evidence>
<dbReference type="InterPro" id="IPR016162">
    <property type="entry name" value="Ald_DH_N"/>
</dbReference>
<accession>A0A9P0HSD3</accession>
<dbReference type="PANTHER" id="PTHR43570">
    <property type="entry name" value="ALDEHYDE DEHYDROGENASE"/>
    <property type="match status" value="1"/>
</dbReference>
<feature type="active site" evidence="5 6">
    <location>
        <position position="210"/>
    </location>
</feature>
<sequence>MANFHHVVSKARETFESGKTRSYEYRKKQLENFKRMVQENGDKIAQSLEQDLKKCKMESFFTEIGLLVTEIDYILENLKQWMAPDKPEKNLITMLDKVRIYNDPKGVVLVMGAWNYPINLTLMPVIGAISAGNCVIIKPSEVAPASANVIAELIPKYLDPEAYQVCLGGVSETTELLKEKFDHIMYTGSTVVGRIIYAAANKNLTPVTLELGGKSPCYVDDSVNLNYAVKRIMWGKCINAGQTCIAPDYMLCTKEVQDKFVKEARKVIEEWYGPNAVNSPDYCRIVSDRHFKRLEKMLQNAEIAYGGQIDPKERYFGPTILTNVNPNHPVMKEEIFGPIMPIVTVANAHEAIKFINARDRPLTSYVFTKDKQIQDLFLENTISGSAVVNDTLIQFGVHTLPFGGVGESGMGAYHGKYSFDTFTHKKSTIIKNYNSLGEKIASARYPPYSDRKLGVMQALMRIKLNFGLAKYIPHAALFAAGLAAGIAYNQYKVRPLPADLPFQIPQGILNRLGLTQEPKSSS</sequence>
<keyword evidence="2 4" id="KW-0560">Oxidoreductase</keyword>
<dbReference type="Gene3D" id="3.40.605.10">
    <property type="entry name" value="Aldehyde Dehydrogenase, Chain A, domain 1"/>
    <property type="match status" value="1"/>
</dbReference>
<dbReference type="InterPro" id="IPR016161">
    <property type="entry name" value="Ald_DH/histidinol_DH"/>
</dbReference>
<evidence type="ECO:0000256" key="1">
    <source>
        <dbReference type="ARBA" id="ARBA00009986"/>
    </source>
</evidence>
<dbReference type="SUPFAM" id="SSF53720">
    <property type="entry name" value="ALDH-like"/>
    <property type="match status" value="1"/>
</dbReference>
<evidence type="ECO:0000256" key="4">
    <source>
        <dbReference type="PIRNR" id="PIRNR036492"/>
    </source>
</evidence>
<evidence type="ECO:0000313" key="9">
    <source>
        <dbReference type="EMBL" id="CAH1407150.1"/>
    </source>
</evidence>
<dbReference type="FunFam" id="3.40.605.10:FF:000004">
    <property type="entry name" value="Aldehyde dehydrogenase"/>
    <property type="match status" value="1"/>
</dbReference>
<dbReference type="InterPro" id="IPR016163">
    <property type="entry name" value="Ald_DH_C"/>
</dbReference>
<proteinExistence type="inferred from homology"/>
<organism evidence="9 10">
    <name type="scientific">Nezara viridula</name>
    <name type="common">Southern green stink bug</name>
    <name type="synonym">Cimex viridulus</name>
    <dbReference type="NCBI Taxonomy" id="85310"/>
    <lineage>
        <taxon>Eukaryota</taxon>
        <taxon>Metazoa</taxon>
        <taxon>Ecdysozoa</taxon>
        <taxon>Arthropoda</taxon>
        <taxon>Hexapoda</taxon>
        <taxon>Insecta</taxon>
        <taxon>Pterygota</taxon>
        <taxon>Neoptera</taxon>
        <taxon>Paraneoptera</taxon>
        <taxon>Hemiptera</taxon>
        <taxon>Heteroptera</taxon>
        <taxon>Panheteroptera</taxon>
        <taxon>Pentatomomorpha</taxon>
        <taxon>Pentatomoidea</taxon>
        <taxon>Pentatomidae</taxon>
        <taxon>Pentatominae</taxon>
        <taxon>Nezara</taxon>
    </lineage>
</organism>
<reference evidence="9" key="1">
    <citation type="submission" date="2022-01" db="EMBL/GenBank/DDBJ databases">
        <authorList>
            <person name="King R."/>
        </authorList>
    </citation>
    <scope>NUCLEOTIDE SEQUENCE</scope>
</reference>
<evidence type="ECO:0000256" key="6">
    <source>
        <dbReference type="PROSITE-ProRule" id="PRU10007"/>
    </source>
</evidence>
<feature type="active site" evidence="5">
    <location>
        <position position="244"/>
    </location>
</feature>
<dbReference type="InterPro" id="IPR029510">
    <property type="entry name" value="Ald_DH_CS_GLU"/>
</dbReference>
<feature type="domain" description="Aldehyde dehydrogenase" evidence="8">
    <location>
        <begin position="3"/>
        <end position="427"/>
    </location>
</feature>
<keyword evidence="10" id="KW-1185">Reference proteome</keyword>
<dbReference type="GO" id="GO:0006081">
    <property type="term" value="P:aldehyde metabolic process"/>
    <property type="evidence" value="ECO:0007669"/>
    <property type="project" value="InterPro"/>
</dbReference>
<dbReference type="GO" id="GO:0004029">
    <property type="term" value="F:aldehyde dehydrogenase (NAD+) activity"/>
    <property type="evidence" value="ECO:0007669"/>
    <property type="project" value="TreeGrafter"/>
</dbReference>
<dbReference type="GO" id="GO:0005737">
    <property type="term" value="C:cytoplasm"/>
    <property type="evidence" value="ECO:0007669"/>
    <property type="project" value="TreeGrafter"/>
</dbReference>
<dbReference type="PIRSF" id="PIRSF036492">
    <property type="entry name" value="ALDH"/>
    <property type="match status" value="1"/>
</dbReference>
<dbReference type="AlphaFoldDB" id="A0A9P0HSD3"/>
<dbReference type="OrthoDB" id="440325at2759"/>
<name>A0A9P0HSD3_NEZVI</name>
<dbReference type="PROSITE" id="PS00687">
    <property type="entry name" value="ALDEHYDE_DEHYDR_GLU"/>
    <property type="match status" value="1"/>
</dbReference>
<evidence type="ECO:0000313" key="10">
    <source>
        <dbReference type="Proteomes" id="UP001152798"/>
    </source>
</evidence>
<evidence type="ECO:0000259" key="8">
    <source>
        <dbReference type="Pfam" id="PF00171"/>
    </source>
</evidence>
<protein>
    <recommendedName>
        <fullName evidence="4">Aldehyde dehydrogenase</fullName>
    </recommendedName>
</protein>
<dbReference type="InterPro" id="IPR012394">
    <property type="entry name" value="Aldehyde_DH_NAD(P)"/>
</dbReference>
<keyword evidence="3" id="KW-0520">NAD</keyword>
<comment type="similarity">
    <text evidence="1 4 7">Belongs to the aldehyde dehydrogenase family.</text>
</comment>
<dbReference type="CDD" id="cd07132">
    <property type="entry name" value="ALDH_F3AB"/>
    <property type="match status" value="1"/>
</dbReference>
<dbReference type="InterPro" id="IPR015590">
    <property type="entry name" value="Aldehyde_DH_dom"/>
</dbReference>
<gene>
    <name evidence="9" type="ORF">NEZAVI_LOCUS14942</name>
</gene>
<evidence type="ECO:0000256" key="3">
    <source>
        <dbReference type="ARBA" id="ARBA00023027"/>
    </source>
</evidence>
<dbReference type="Proteomes" id="UP001152798">
    <property type="component" value="Chromosome 7"/>
</dbReference>
<dbReference type="EMBL" id="OV725083">
    <property type="protein sequence ID" value="CAH1407150.1"/>
    <property type="molecule type" value="Genomic_DNA"/>
</dbReference>
<dbReference type="PANTHER" id="PTHR43570:SF16">
    <property type="entry name" value="ALDEHYDE DEHYDROGENASE TYPE III, ISOFORM Q"/>
    <property type="match status" value="1"/>
</dbReference>
<dbReference type="Gene3D" id="3.40.309.10">
    <property type="entry name" value="Aldehyde Dehydrogenase, Chain A, domain 2"/>
    <property type="match status" value="1"/>
</dbReference>